<comment type="cofactor">
    <cofactor evidence="15 18">
        <name>heme b</name>
        <dbReference type="ChEBI" id="CHEBI:60344"/>
    </cofactor>
    <text evidence="15 18">Binds 1 heme b (iron(II)-protoporphyrin IX) group per subunit.</text>
</comment>
<dbReference type="Proteomes" id="UP001210211">
    <property type="component" value="Unassembled WGS sequence"/>
</dbReference>
<keyword evidence="12 18" id="KW-0376">Hydrogen peroxide</keyword>
<feature type="binding site" evidence="15">
    <location>
        <position position="75"/>
    </location>
    <ligand>
        <name>Ca(2+)</name>
        <dbReference type="ChEBI" id="CHEBI:29108"/>
        <label>1</label>
    </ligand>
</feature>
<evidence type="ECO:0000256" key="16">
    <source>
        <dbReference type="PIRSR" id="PIRSR600823-4"/>
    </source>
</evidence>
<feature type="binding site" evidence="14">
    <location>
        <position position="163"/>
    </location>
    <ligand>
        <name>substrate</name>
    </ligand>
</feature>
<keyword evidence="4 18" id="KW-0349">Heme</keyword>
<dbReference type="GO" id="GO:0020037">
    <property type="term" value="F:heme binding"/>
    <property type="evidence" value="ECO:0007669"/>
    <property type="project" value="UniProtKB-UniRule"/>
</dbReference>
<dbReference type="FunFam" id="1.10.520.10:FF:000009">
    <property type="entry name" value="Peroxidase"/>
    <property type="match status" value="1"/>
</dbReference>
<evidence type="ECO:0000256" key="10">
    <source>
        <dbReference type="ARBA" id="ARBA00023180"/>
    </source>
</evidence>
<evidence type="ECO:0000256" key="1">
    <source>
        <dbReference type="ARBA" id="ARBA00000189"/>
    </source>
</evidence>
<evidence type="ECO:0000256" key="6">
    <source>
        <dbReference type="ARBA" id="ARBA00022837"/>
    </source>
</evidence>
<feature type="binding site" evidence="15">
    <location>
        <position position="247"/>
    </location>
    <ligand>
        <name>Ca(2+)</name>
        <dbReference type="ChEBI" id="CHEBI:29108"/>
        <label>2</label>
    </ligand>
</feature>
<accession>A0AAD5Z7I8</accession>
<evidence type="ECO:0000256" key="8">
    <source>
        <dbReference type="ARBA" id="ARBA00023004"/>
    </source>
</evidence>
<feature type="disulfide bond" evidence="17">
    <location>
        <begin position="200"/>
        <end position="226"/>
    </location>
</feature>
<dbReference type="GO" id="GO:0005576">
    <property type="term" value="C:extracellular region"/>
    <property type="evidence" value="ECO:0007669"/>
    <property type="project" value="UniProtKB-SubCell"/>
</dbReference>
<feature type="domain" description="Plant heme peroxidase family profile" evidence="19">
    <location>
        <begin position="24"/>
        <end position="321"/>
    </location>
</feature>
<dbReference type="Gene3D" id="1.10.520.10">
    <property type="match status" value="1"/>
</dbReference>
<dbReference type="FunFam" id="1.10.420.10:FF:000001">
    <property type="entry name" value="Peroxidase"/>
    <property type="match status" value="1"/>
</dbReference>
<dbReference type="InterPro" id="IPR000823">
    <property type="entry name" value="Peroxidase_pln"/>
</dbReference>
<dbReference type="InterPro" id="IPR033905">
    <property type="entry name" value="Secretory_peroxidase"/>
</dbReference>
<evidence type="ECO:0000256" key="5">
    <source>
        <dbReference type="ARBA" id="ARBA00022723"/>
    </source>
</evidence>
<reference evidence="20 21" key="1">
    <citation type="journal article" date="2022" name="Cell">
        <title>Repeat-based holocentromeres influence genome architecture and karyotype evolution.</title>
        <authorList>
            <person name="Hofstatter P.G."/>
            <person name="Thangavel G."/>
            <person name="Lux T."/>
            <person name="Neumann P."/>
            <person name="Vondrak T."/>
            <person name="Novak P."/>
            <person name="Zhang M."/>
            <person name="Costa L."/>
            <person name="Castellani M."/>
            <person name="Scott A."/>
            <person name="Toegelov H."/>
            <person name="Fuchs J."/>
            <person name="Mata-Sucre Y."/>
            <person name="Dias Y."/>
            <person name="Vanzela A.L.L."/>
            <person name="Huettel B."/>
            <person name="Almeida C.C.S."/>
            <person name="Simkova H."/>
            <person name="Souza G."/>
            <person name="Pedrosa-Harand A."/>
            <person name="Macas J."/>
            <person name="Mayer K.F.X."/>
            <person name="Houben A."/>
            <person name="Marques A."/>
        </authorList>
    </citation>
    <scope>NUCLEOTIDE SEQUENCE [LARGE SCALE GENOMIC DNA]</scope>
    <source>
        <strain evidence="20">RhyTen1mFocal</strain>
    </source>
</reference>
<dbReference type="PROSITE" id="PS50873">
    <property type="entry name" value="PEROXIDASE_4"/>
    <property type="match status" value="1"/>
</dbReference>
<keyword evidence="9 17" id="KW-1015">Disulfide bond</keyword>
<evidence type="ECO:0000256" key="7">
    <source>
        <dbReference type="ARBA" id="ARBA00023002"/>
    </source>
</evidence>
<evidence type="ECO:0000313" key="21">
    <source>
        <dbReference type="Proteomes" id="UP001210211"/>
    </source>
</evidence>
<evidence type="ECO:0000256" key="9">
    <source>
        <dbReference type="ARBA" id="ARBA00023157"/>
    </source>
</evidence>
<dbReference type="SUPFAM" id="SSF48113">
    <property type="entry name" value="Heme-dependent peroxidases"/>
    <property type="match status" value="1"/>
</dbReference>
<feature type="binding site" evidence="15">
    <location>
        <position position="87"/>
    </location>
    <ligand>
        <name>Ca(2+)</name>
        <dbReference type="ChEBI" id="CHEBI:29108"/>
        <label>1</label>
    </ligand>
</feature>
<keyword evidence="8 15" id="KW-0408">Iron</keyword>
<dbReference type="EMBL" id="JAMRDG010000002">
    <property type="protein sequence ID" value="KAJ3688326.1"/>
    <property type="molecule type" value="Genomic_DNA"/>
</dbReference>
<keyword evidence="5 15" id="KW-0479">Metal-binding</keyword>
<sequence length="321" mass="34792">MARMSSLFACLVVILSLVSTAKAQLKPYYYENICPKALSTIQKIVYEAVSQEPRMGASLLRLHFHDCFVNGCDASVLLDDTPTFTGEKNAAPNQNSLRGFEVVDRIKDALNSECKDNVVSCADILAVAARDSVVALGGPKYKVLLGRRDSLTASQAAANNSIPAPTLNFTRLLSNFKSHGLSLRDLVVLSGGHTLGFSRCTNFRSRLYNETSTLETSLAASLKSNCPISGGDNNLSPLDPASPLSFDTDYFEGLIQKKGLLHSDQELFKGDGSGADSLVKYYSSNPVAFWHDFGSSMVKMGEMGPLTGTQGEIRRNCRKIN</sequence>
<feature type="disulfide bond" evidence="17">
    <location>
        <begin position="121"/>
        <end position="317"/>
    </location>
</feature>
<feature type="binding site" evidence="15">
    <location>
        <position position="194"/>
    </location>
    <ligand>
        <name>Ca(2+)</name>
        <dbReference type="ChEBI" id="CHEBI:29108"/>
        <label>2</label>
    </ligand>
</feature>
<dbReference type="Gene3D" id="1.10.420.10">
    <property type="entry name" value="Peroxidase, domain 2"/>
    <property type="match status" value="1"/>
</dbReference>
<evidence type="ECO:0000256" key="2">
    <source>
        <dbReference type="ARBA" id="ARBA00006873"/>
    </source>
</evidence>
<feature type="binding site" description="axial binding residue" evidence="15">
    <location>
        <position position="193"/>
    </location>
    <ligand>
        <name>heme b</name>
        <dbReference type="ChEBI" id="CHEBI:60344"/>
    </ligand>
    <ligandPart>
        <name>Fe</name>
        <dbReference type="ChEBI" id="CHEBI:18248"/>
    </ligandPart>
</feature>
<keyword evidence="21" id="KW-1185">Reference proteome</keyword>
<dbReference type="InterPro" id="IPR010255">
    <property type="entry name" value="Haem_peroxidase_sf"/>
</dbReference>
<evidence type="ECO:0000256" key="12">
    <source>
        <dbReference type="ARBA" id="ARBA00023324"/>
    </source>
</evidence>
<dbReference type="PANTHER" id="PTHR31388">
    <property type="entry name" value="PEROXIDASE 72-RELATED"/>
    <property type="match status" value="1"/>
</dbReference>
<dbReference type="EC" id="1.11.1.7" evidence="18"/>
<dbReference type="InterPro" id="IPR002016">
    <property type="entry name" value="Haem_peroxidase"/>
</dbReference>
<dbReference type="PROSITE" id="PS00435">
    <property type="entry name" value="PEROXIDASE_1"/>
    <property type="match status" value="1"/>
</dbReference>
<organism evidence="20 21">
    <name type="scientific">Rhynchospora tenuis</name>
    <dbReference type="NCBI Taxonomy" id="198213"/>
    <lineage>
        <taxon>Eukaryota</taxon>
        <taxon>Viridiplantae</taxon>
        <taxon>Streptophyta</taxon>
        <taxon>Embryophyta</taxon>
        <taxon>Tracheophyta</taxon>
        <taxon>Spermatophyta</taxon>
        <taxon>Magnoliopsida</taxon>
        <taxon>Liliopsida</taxon>
        <taxon>Poales</taxon>
        <taxon>Cyperaceae</taxon>
        <taxon>Cyperoideae</taxon>
        <taxon>Rhynchosporeae</taxon>
        <taxon>Rhynchospora</taxon>
    </lineage>
</organism>
<feature type="binding site" evidence="15">
    <location>
        <position position="71"/>
    </location>
    <ligand>
        <name>Ca(2+)</name>
        <dbReference type="ChEBI" id="CHEBI:29108"/>
        <label>1</label>
    </ligand>
</feature>
<keyword evidence="11" id="KW-0873">Pyrrolidone carboxylic acid</keyword>
<evidence type="ECO:0000256" key="17">
    <source>
        <dbReference type="PIRSR" id="PIRSR600823-5"/>
    </source>
</evidence>
<name>A0AAD5Z7I8_9POAL</name>
<dbReference type="Pfam" id="PF00141">
    <property type="entry name" value="peroxidase"/>
    <property type="match status" value="1"/>
</dbReference>
<dbReference type="PROSITE" id="PS00436">
    <property type="entry name" value="PEROXIDASE_2"/>
    <property type="match status" value="1"/>
</dbReference>
<comment type="similarity">
    <text evidence="18">Belongs to the peroxidase family. Classical plant (class III) peroxidase subfamily.</text>
</comment>
<comment type="function">
    <text evidence="18">Removal of H(2)O(2), oxidation of toxic reductants, biosynthesis and degradation of lignin, suberization, auxin catabolism, response to environmental stresses such as wounding, pathogen attack and oxidative stress.</text>
</comment>
<evidence type="ECO:0000256" key="11">
    <source>
        <dbReference type="ARBA" id="ARBA00023283"/>
    </source>
</evidence>
<feature type="disulfide bond" evidence="17">
    <location>
        <begin position="34"/>
        <end position="114"/>
    </location>
</feature>
<keyword evidence="3 18" id="KW-0575">Peroxidase</keyword>
<dbReference type="GO" id="GO:0046872">
    <property type="term" value="F:metal ion binding"/>
    <property type="evidence" value="ECO:0007669"/>
    <property type="project" value="UniProtKB-UniRule"/>
</dbReference>
<dbReference type="InterPro" id="IPR019794">
    <property type="entry name" value="Peroxidases_AS"/>
</dbReference>
<gene>
    <name evidence="20" type="ORF">LUZ61_017490</name>
</gene>
<feature type="binding site" evidence="15">
    <location>
        <position position="69"/>
    </location>
    <ligand>
        <name>Ca(2+)</name>
        <dbReference type="ChEBI" id="CHEBI:29108"/>
        <label>1</label>
    </ligand>
</feature>
<feature type="active site" description="Proton acceptor" evidence="13">
    <location>
        <position position="65"/>
    </location>
</feature>
<evidence type="ECO:0000256" key="18">
    <source>
        <dbReference type="RuleBase" id="RU362060"/>
    </source>
</evidence>
<evidence type="ECO:0000256" key="15">
    <source>
        <dbReference type="PIRSR" id="PIRSR600823-3"/>
    </source>
</evidence>
<dbReference type="PRINTS" id="PR00458">
    <property type="entry name" value="PEROXIDASE"/>
</dbReference>
<comment type="similarity">
    <text evidence="2">Belongs to the peroxidase family. Ascorbate peroxidase subfamily.</text>
</comment>
<dbReference type="InterPro" id="IPR019793">
    <property type="entry name" value="Peroxidases_heam-ligand_BS"/>
</dbReference>
<feature type="signal peptide" evidence="18">
    <location>
        <begin position="1"/>
        <end position="23"/>
    </location>
</feature>
<dbReference type="GO" id="GO:0140825">
    <property type="term" value="F:lactoperoxidase activity"/>
    <property type="evidence" value="ECO:0007669"/>
    <property type="project" value="UniProtKB-EC"/>
</dbReference>
<protein>
    <recommendedName>
        <fullName evidence="18">Peroxidase</fullName>
        <ecNumber evidence="18">1.11.1.7</ecNumber>
    </recommendedName>
</protein>
<feature type="binding site" evidence="15">
    <location>
        <position position="73"/>
    </location>
    <ligand>
        <name>Ca(2+)</name>
        <dbReference type="ChEBI" id="CHEBI:29108"/>
        <label>1</label>
    </ligand>
</feature>
<evidence type="ECO:0000259" key="19">
    <source>
        <dbReference type="PROSITE" id="PS50873"/>
    </source>
</evidence>
<evidence type="ECO:0000256" key="14">
    <source>
        <dbReference type="PIRSR" id="PIRSR600823-2"/>
    </source>
</evidence>
<proteinExistence type="inferred from homology"/>
<dbReference type="CDD" id="cd00693">
    <property type="entry name" value="secretory_peroxidase"/>
    <property type="match status" value="1"/>
</dbReference>
<dbReference type="PANTHER" id="PTHR31388:SF260">
    <property type="entry name" value="PEROXIDASE"/>
    <property type="match status" value="1"/>
</dbReference>
<dbReference type="GO" id="GO:0006979">
    <property type="term" value="P:response to oxidative stress"/>
    <property type="evidence" value="ECO:0007669"/>
    <property type="project" value="UniProtKB-UniRule"/>
</dbReference>
<evidence type="ECO:0000313" key="20">
    <source>
        <dbReference type="EMBL" id="KAJ3688326.1"/>
    </source>
</evidence>
<evidence type="ECO:0000256" key="4">
    <source>
        <dbReference type="ARBA" id="ARBA00022617"/>
    </source>
</evidence>
<feature type="site" description="Transition state stabilizer" evidence="16">
    <location>
        <position position="61"/>
    </location>
</feature>
<dbReference type="PRINTS" id="PR00461">
    <property type="entry name" value="PLPEROXIDASE"/>
</dbReference>
<feature type="chain" id="PRO_5041779622" description="Peroxidase" evidence="18">
    <location>
        <begin position="24"/>
        <end position="321"/>
    </location>
</feature>
<feature type="binding site" evidence="15">
    <location>
        <position position="66"/>
    </location>
    <ligand>
        <name>Ca(2+)</name>
        <dbReference type="ChEBI" id="CHEBI:29108"/>
        <label>1</label>
    </ligand>
</feature>
<comment type="catalytic activity">
    <reaction evidence="1 18">
        <text>2 a phenolic donor + H2O2 = 2 a phenolic radical donor + 2 H2O</text>
        <dbReference type="Rhea" id="RHEA:56136"/>
        <dbReference type="ChEBI" id="CHEBI:15377"/>
        <dbReference type="ChEBI" id="CHEBI:16240"/>
        <dbReference type="ChEBI" id="CHEBI:139520"/>
        <dbReference type="ChEBI" id="CHEBI:139521"/>
        <dbReference type="EC" id="1.11.1.7"/>
    </reaction>
</comment>
<dbReference type="AlphaFoldDB" id="A0AAD5Z7I8"/>
<keyword evidence="18" id="KW-0964">Secreted</keyword>
<dbReference type="GO" id="GO:0042744">
    <property type="term" value="P:hydrogen peroxide catabolic process"/>
    <property type="evidence" value="ECO:0007669"/>
    <property type="project" value="UniProtKB-KW"/>
</dbReference>
<feature type="disulfide bond" evidence="17">
    <location>
        <begin position="67"/>
        <end position="72"/>
    </location>
</feature>
<keyword evidence="10" id="KW-0325">Glycoprotein</keyword>
<feature type="binding site" evidence="15">
    <location>
        <position position="239"/>
    </location>
    <ligand>
        <name>Ca(2+)</name>
        <dbReference type="ChEBI" id="CHEBI:29108"/>
        <label>2</label>
    </ligand>
</feature>
<evidence type="ECO:0000256" key="13">
    <source>
        <dbReference type="PIRSR" id="PIRSR600823-1"/>
    </source>
</evidence>
<keyword evidence="7 18" id="KW-0560">Oxidoreductase</keyword>
<keyword evidence="6 15" id="KW-0106">Calcium</keyword>
<comment type="caution">
    <text evidence="20">The sequence shown here is derived from an EMBL/GenBank/DDBJ whole genome shotgun (WGS) entry which is preliminary data.</text>
</comment>
<comment type="subcellular location">
    <subcellularLocation>
        <location evidence="18">Secreted</location>
    </subcellularLocation>
</comment>
<comment type="cofactor">
    <cofactor evidence="15 18">
        <name>Ca(2+)</name>
        <dbReference type="ChEBI" id="CHEBI:29108"/>
    </cofactor>
    <text evidence="15 18">Binds 2 calcium ions per subunit.</text>
</comment>
<evidence type="ECO:0000256" key="3">
    <source>
        <dbReference type="ARBA" id="ARBA00022559"/>
    </source>
</evidence>
<keyword evidence="18" id="KW-0732">Signal</keyword>